<dbReference type="EMBL" id="ATDP01000075">
    <property type="protein sequence ID" value="EQB16638.1"/>
    <property type="molecule type" value="Genomic_DNA"/>
</dbReference>
<evidence type="ECO:0000256" key="1">
    <source>
        <dbReference type="SAM" id="MobiDB-lite"/>
    </source>
</evidence>
<dbReference type="AlphaFoldDB" id="T0HWW5"/>
<gene>
    <name evidence="2" type="ORF">RLDS_07425</name>
</gene>
<keyword evidence="3" id="KW-1185">Reference proteome</keyword>
<protein>
    <submittedName>
        <fullName evidence="2">Uncharacterized protein</fullName>
    </submittedName>
</protein>
<reference evidence="2 3" key="1">
    <citation type="journal article" date="2013" name="Genome Announc.">
        <title>Draft Genome Sequence of Sphingobium lactosutens Strain DS20T, Isolated from a Hexachlorocyclohexane Dumpsite.</title>
        <authorList>
            <person name="Kumar R."/>
            <person name="Dwivedi V."/>
            <person name="Negi V."/>
            <person name="Khurana J.P."/>
            <person name="Lal R."/>
        </authorList>
    </citation>
    <scope>NUCLEOTIDE SEQUENCE [LARGE SCALE GENOMIC DNA]</scope>
    <source>
        <strain evidence="2 3">DS20</strain>
    </source>
</reference>
<name>T0HWW5_9SPHN</name>
<comment type="caution">
    <text evidence="2">The sequence shown here is derived from an EMBL/GenBank/DDBJ whole genome shotgun (WGS) entry which is preliminary data.</text>
</comment>
<evidence type="ECO:0000313" key="3">
    <source>
        <dbReference type="Proteomes" id="UP000015531"/>
    </source>
</evidence>
<accession>T0HWW5</accession>
<proteinExistence type="predicted"/>
<sequence>MTDRQQPARRPSGASRPATQPTPARRAHDSDLSRAHAKIRAVNQREAQSRRGREG</sequence>
<organism evidence="2 3">
    <name type="scientific">Sphingobium lactosutens DS20</name>
    <dbReference type="NCBI Taxonomy" id="1331060"/>
    <lineage>
        <taxon>Bacteria</taxon>
        <taxon>Pseudomonadati</taxon>
        <taxon>Pseudomonadota</taxon>
        <taxon>Alphaproteobacteria</taxon>
        <taxon>Sphingomonadales</taxon>
        <taxon>Sphingomonadaceae</taxon>
        <taxon>Sphingobium</taxon>
    </lineage>
</organism>
<dbReference type="Proteomes" id="UP000015531">
    <property type="component" value="Unassembled WGS sequence"/>
</dbReference>
<feature type="region of interest" description="Disordered" evidence="1">
    <location>
        <begin position="1"/>
        <end position="55"/>
    </location>
</feature>
<evidence type="ECO:0000313" key="2">
    <source>
        <dbReference type="EMBL" id="EQB16638.1"/>
    </source>
</evidence>